<feature type="region of interest" description="Disordered" evidence="13">
    <location>
        <begin position="1140"/>
        <end position="1159"/>
    </location>
</feature>
<dbReference type="PANTHER" id="PTHR45842">
    <property type="entry name" value="SYNAPTIC ADHESION-LIKE MOLECULE SALM"/>
    <property type="match status" value="1"/>
</dbReference>
<dbReference type="FunFam" id="3.80.10.10:FF:000103">
    <property type="entry name" value="Immunoglobulin superfamily member 10"/>
    <property type="match status" value="1"/>
</dbReference>
<dbReference type="GeneTree" id="ENSGT00940000158290"/>
<keyword evidence="3" id="KW-0964">Secreted</keyword>
<dbReference type="InterPro" id="IPR003599">
    <property type="entry name" value="Ig_sub"/>
</dbReference>
<feature type="domain" description="Ig-like" evidence="15">
    <location>
        <begin position="2149"/>
        <end position="2245"/>
    </location>
</feature>
<feature type="domain" description="Ig-like" evidence="15">
    <location>
        <begin position="2055"/>
        <end position="2145"/>
    </location>
</feature>
<evidence type="ECO:0000256" key="3">
    <source>
        <dbReference type="ARBA" id="ARBA00022525"/>
    </source>
</evidence>
<dbReference type="InterPro" id="IPR036179">
    <property type="entry name" value="Ig-like_dom_sf"/>
</dbReference>
<dbReference type="FunCoup" id="W5M1P7">
    <property type="interactions" value="243"/>
</dbReference>
<evidence type="ECO:0000256" key="13">
    <source>
        <dbReference type="SAM" id="MobiDB-lite"/>
    </source>
</evidence>
<feature type="domain" description="Ig-like" evidence="15">
    <location>
        <begin position="2251"/>
        <end position="2329"/>
    </location>
</feature>
<feature type="domain" description="Ig-like" evidence="15">
    <location>
        <begin position="468"/>
        <end position="570"/>
    </location>
</feature>
<keyword evidence="8" id="KW-1133">Transmembrane helix</keyword>
<dbReference type="STRING" id="7918.ENSLOCP00000002305"/>
<feature type="domain" description="Ig-like" evidence="15">
    <location>
        <begin position="2442"/>
        <end position="2532"/>
    </location>
</feature>
<feature type="compositionally biased region" description="Low complexity" evidence="13">
    <location>
        <begin position="1143"/>
        <end position="1159"/>
    </location>
</feature>
<keyword evidence="17" id="KW-1185">Reference proteome</keyword>
<dbReference type="eggNOG" id="KOG0619">
    <property type="taxonomic scope" value="Eukaryota"/>
</dbReference>
<reference evidence="16" key="3">
    <citation type="submission" date="2025-09" db="UniProtKB">
        <authorList>
            <consortium name="Ensembl"/>
        </authorList>
    </citation>
    <scope>IDENTIFICATION</scope>
</reference>
<dbReference type="FunFam" id="2.60.40.10:FF:001373">
    <property type="entry name" value="Immunoglobulin superfamily member 10"/>
    <property type="match status" value="1"/>
</dbReference>
<dbReference type="OMA" id="VTWIMPD"/>
<comment type="subcellular location">
    <subcellularLocation>
        <location evidence="1">Membrane</location>
        <topology evidence="1">Single-pass membrane protein</topology>
    </subcellularLocation>
    <subcellularLocation>
        <location evidence="2">Secreted</location>
    </subcellularLocation>
</comment>
<reference evidence="17" key="1">
    <citation type="submission" date="2011-12" db="EMBL/GenBank/DDBJ databases">
        <title>The Draft Genome of Lepisosteus oculatus.</title>
        <authorList>
            <consortium name="The Broad Institute Genome Assembly &amp; Analysis Group"/>
            <consortium name="Computational R&amp;D Group"/>
            <consortium name="and Sequencing Platform"/>
            <person name="Di Palma F."/>
            <person name="Alfoldi J."/>
            <person name="Johnson J."/>
            <person name="Berlin A."/>
            <person name="Gnerre S."/>
            <person name="Jaffe D."/>
            <person name="MacCallum I."/>
            <person name="Young S."/>
            <person name="Walker B.J."/>
            <person name="Lander E.S."/>
            <person name="Lindblad-Toh K."/>
        </authorList>
    </citation>
    <scope>NUCLEOTIDE SEQUENCE [LARGE SCALE GENOMIC DNA]</scope>
</reference>
<feature type="compositionally biased region" description="Low complexity" evidence="13">
    <location>
        <begin position="1405"/>
        <end position="1455"/>
    </location>
</feature>
<feature type="domain" description="Ig-like" evidence="15">
    <location>
        <begin position="2346"/>
        <end position="2432"/>
    </location>
</feature>
<evidence type="ECO:0000256" key="2">
    <source>
        <dbReference type="ARBA" id="ARBA00004613"/>
    </source>
</evidence>
<dbReference type="InterPro" id="IPR013106">
    <property type="entry name" value="Ig_V-set"/>
</dbReference>
<evidence type="ECO:0000256" key="8">
    <source>
        <dbReference type="ARBA" id="ARBA00022989"/>
    </source>
</evidence>
<evidence type="ECO:0000256" key="10">
    <source>
        <dbReference type="ARBA" id="ARBA00023157"/>
    </source>
</evidence>
<keyword evidence="4" id="KW-0433">Leucine-rich repeat</keyword>
<reference evidence="16" key="2">
    <citation type="submission" date="2025-08" db="UniProtKB">
        <authorList>
            <consortium name="Ensembl"/>
        </authorList>
    </citation>
    <scope>IDENTIFICATION</scope>
</reference>
<dbReference type="InterPro" id="IPR000483">
    <property type="entry name" value="Cys-rich_flank_reg_C"/>
</dbReference>
<dbReference type="FunFam" id="2.60.40.10:FF:000076">
    <property type="entry name" value="Leucine-rich repeat and Ig domain-containing 4"/>
    <property type="match status" value="2"/>
</dbReference>
<dbReference type="InterPro" id="IPR013098">
    <property type="entry name" value="Ig_I-set"/>
</dbReference>
<dbReference type="Bgee" id="ENSLOCG00000001996">
    <property type="expression patterns" value="Expressed in zone of skin and 4 other cell types or tissues"/>
</dbReference>
<evidence type="ECO:0000313" key="17">
    <source>
        <dbReference type="Proteomes" id="UP000018468"/>
    </source>
</evidence>
<dbReference type="SMART" id="SM00409">
    <property type="entry name" value="IG"/>
    <property type="match status" value="12"/>
</dbReference>
<evidence type="ECO:0000256" key="5">
    <source>
        <dbReference type="ARBA" id="ARBA00022692"/>
    </source>
</evidence>
<dbReference type="Pfam" id="PF13927">
    <property type="entry name" value="Ig_3"/>
    <property type="match status" value="4"/>
</dbReference>
<keyword evidence="7" id="KW-0677">Repeat</keyword>
<dbReference type="Proteomes" id="UP000018468">
    <property type="component" value="Linkage group LG14"/>
</dbReference>
<feature type="domain" description="Ig-like" evidence="15">
    <location>
        <begin position="591"/>
        <end position="666"/>
    </location>
</feature>
<dbReference type="InterPro" id="IPR003598">
    <property type="entry name" value="Ig_sub2"/>
</dbReference>
<dbReference type="FunFam" id="2.60.40.10:FF:000621">
    <property type="entry name" value="Immunoglobulin superfamily member 10"/>
    <property type="match status" value="1"/>
</dbReference>
<evidence type="ECO:0000256" key="7">
    <source>
        <dbReference type="ARBA" id="ARBA00022737"/>
    </source>
</evidence>
<feature type="compositionally biased region" description="Low complexity" evidence="13">
    <location>
        <begin position="1244"/>
        <end position="1278"/>
    </location>
</feature>
<dbReference type="InterPro" id="IPR013783">
    <property type="entry name" value="Ig-like_fold"/>
</dbReference>
<dbReference type="InterPro" id="IPR032675">
    <property type="entry name" value="LRR_dom_sf"/>
</dbReference>
<dbReference type="SMART" id="SM00082">
    <property type="entry name" value="LRRCT"/>
    <property type="match status" value="1"/>
</dbReference>
<evidence type="ECO:0000313" key="16">
    <source>
        <dbReference type="Ensembl" id="ENSLOCP00000002305.1"/>
    </source>
</evidence>
<protein>
    <submittedName>
        <fullName evidence="16">Immunoglobulin superfamily member 10</fullName>
    </submittedName>
</protein>
<dbReference type="Pfam" id="PF13855">
    <property type="entry name" value="LRR_8"/>
    <property type="match status" value="1"/>
</dbReference>
<evidence type="ECO:0000256" key="6">
    <source>
        <dbReference type="ARBA" id="ARBA00022729"/>
    </source>
</evidence>
<keyword evidence="10" id="KW-1015">Disulfide bond</keyword>
<dbReference type="SUPFAM" id="SSF52058">
    <property type="entry name" value="L domain-like"/>
    <property type="match status" value="1"/>
</dbReference>
<feature type="compositionally biased region" description="Polar residues" evidence="13">
    <location>
        <begin position="889"/>
        <end position="907"/>
    </location>
</feature>
<dbReference type="PANTHER" id="PTHR45842:SF2">
    <property type="entry name" value="IMMUNOGLOBULIN SUPERFAMILY MEMBER 10"/>
    <property type="match status" value="1"/>
</dbReference>
<dbReference type="InterPro" id="IPR007110">
    <property type="entry name" value="Ig-like_dom"/>
</dbReference>
<keyword evidence="11" id="KW-0325">Glycoprotein</keyword>
<keyword evidence="5" id="KW-0812">Transmembrane</keyword>
<dbReference type="InterPro" id="IPR001611">
    <property type="entry name" value="Leu-rich_rpt"/>
</dbReference>
<feature type="compositionally biased region" description="Basic residues" evidence="13">
    <location>
        <begin position="1314"/>
        <end position="1340"/>
    </location>
</feature>
<dbReference type="HOGENOM" id="CLU_000580_0_0_1"/>
<dbReference type="InParanoid" id="W5M1P7"/>
<sequence length="2537" mass="278181">MKVFSQGTVYLRWRLLAFLCFWARMIPRSTGCPRSCACYVPTEVHCTFRYLTAIPGEIQPAVERINFGYNSLTGLKERDFSGLGRLELLMLHSNAIQTIEDKAFSDLLSLQVLKMSYNKVQEINKGTFHGLRSLVRLHMDHNKIEFIHPEAFYGLSSLKLVHLEGNSLQQLHPDTFVTMRFSQIFRISSVKNIYLSDNSLRSLPPEIFSYAPELESVFLHGNPWSCDCRTAWLPQWMEQNPGVLKCKRDRKYARGQQCPTCETPAASKGKDIAELPSAALSCSKPWIHSDLKQRNISIDEGDFTPVSSRDFIAPIGSMVLNMTDQSQNEASVVCTVQRPASMRGVSVEEKEDLTALSATLATFLICNIDYDHIQQLWRILATYSDSPLKLERGLLLTKTPSMIYKYHQKTADEEDDISTDIEAEIKADPPWLMQGEVTLQLDRATTTFTTLHIKYSSEVQMLVESKAPKPHKYSWAMIRRDNATKTEHTVLTGGTAELDCKTLGEPKPSIEWILPDGSKVRAPYNSEDGRIRISESGKLTLGAADSSDAGLYRCIATNYLDADVLAFRITVLTADVEETDVNGAQITRSLGESLFLHCGSEGNPEASINWILPDHTVLDKSFGNKEVYPNGTLGIQGLTERDRGFYRCLAANFWGADILSSSILFSDVKRNEVPSKVVKKVLSDGEGSGNELDSHLEETDYEELSARASHRTRQESRTLTSSRMYPKRKTTQGRNKSDLTQRRNGVSSTRRVWGNRRTFNTTSRKADPQRWVEIMQKAQKNKTNENQKTTERIPSQHIAGLSGDGEEASGETLTEDELLAIVTDTPNPGLTTHKVTTSVHLETGVFPIVTPAAPVTTMSHSDEDTALISTRPTPFQTTLHHTVSPKGIHTTTPHQNSEQTFTKPITSKQKVTEPSKNDMQLMYSGEPTEVVGSAVPLLMTGFPNTTSLIEKPGPLLEPVVHSSTDPDRQSPFTAVTATEGQRDEITFHTTQKISSPRLPSGSTIISHNRIQIITGGTSSLEGNKPRTSKRRKLPGRRRIIRPNRITDIHAYLNRLSKSSKKTSTDDEDESTDPISIEQTTKCECQITDTPSDTRTMKTSQSVTTTLDTLLATTASSMFTKTITLQTKVSRGIITTPVTQPLATSRPTTEAPKTTTKATTTSSKVIYGKVPWHKFFGNRYSQKELLNRLRRPKKPVLATKSAPVKTTTTTAPAEVTTALLPTLESLVTPMTTMTTLINKDTVIQSSGPLSGYSSGSSSTSSEAAKQSASSGFASGSPSAEDPTTVKIVPALTPARTTSRTSTAAGTGPPASRSNTKSRTRGSRKHMGTPRRKGIRRRRPGKKLSPTSRTTTTQLKKADTPVTSKTTTAAAKGGLSVSTHTFSKAQRPFSFTDADSKETESTPQADSVSTTKPTTATTTTETAATTSKPAPTVKPTTTTGAKCTAKSTTAAAASTAKPRPRAPSVKSSRFTTQSPLFKKVRPTTFSTTRKHKSREKGKAVIFDTLAILRAEQGYTDSPQAFGREEDNTIAARLDRGAGFDTSTANAIAMEPLPKDQPSKPKIVGGNAASFTVLSNLDAFLPCEAVGYPAPSIRWTKLSSDLPGATLTMKTKRGNKFEVFENGTLSIQNASIQDRGQYLCLAENQHGSDKLLVTLSIVTYPSRILEPKVREMQSLSGNTVEIQCKAEGRPPPFISWILANKTLVRGYGAENGRVSVSSGGTLIIKEVSVYDRGHYKCVASNPAGADTATVKLQVVAAPPSIVEEKRLHMKEEIGRHLKLPCTAQGTPQPTVHWVLLDGTVAKPLHYVNPRVFVFSNGTLYIKSLAAADSGKYECIATSSTGSERRVVTLTVEQAETAPRIVTASGRKTDLSYGDRLLLNCSAVAEPKPRVLWRLPSKAIVDQWHRMGNRIHVLLNGSLIIDSVSEKDAGDYLCIARNRIGDDLLLMKVGVSMKPAKIEYKPFIKKHVPYGNDLRVDCKASGAPEPEISWGLPDGTLVNSALQADDNGGRRRRYVLFENGTLYFNRVSLSEEGDYTCYAENTVGKDEMKVHVTVVTAAPRVKSPAAIYARARSGDMVRFDCEATGEPKPKIMWLLPSHDMITASSDRHLVHVNGSLAVRDLTLTDSGEYVCVARNAAGDDSKVFKLEVDANPPTINGLYRNKTVVKETAVKYTRKLIDCKAEGSPTPQVMWIMPDNIFITAPYYGSRIVVHKNGTLEIRNVRPTDTAEFVCVARSGGGETVMVVQLEVTSMLRRPMFKNPFNEKVVASTGKTTILNCSADGHPPPEIIWLLPNGTRFTNSHRVSRYQLGSDGNLIIYNPSKDDAGKYRCAARNKVGYIEKLIVLEVGQKPYILTRPRGIIQSVSGEPLFLHCLSDGSPRPKILWSIPGGHVLSRPQINGRYVLLENGTLVIRETALHDRGNYVCTARNDAGEASVTVPVIVVGYAPRITNGPPQSARTQAGAAVQLHCAAIGIPKPEITWELPDRSIISTAGKGRPMGSELLHPQGTLVIQKPTRSDSGTYKCLARNHLGTDSRITYVQVI</sequence>
<dbReference type="SUPFAM" id="SSF48726">
    <property type="entry name" value="Immunoglobulin"/>
    <property type="match status" value="12"/>
</dbReference>
<dbReference type="FunFam" id="2.60.40.10:FF:000537">
    <property type="entry name" value="immunoglobulin superfamily member 10"/>
    <property type="match status" value="1"/>
</dbReference>
<keyword evidence="6 14" id="KW-0732">Signal</keyword>
<feature type="compositionally biased region" description="Polar residues" evidence="13">
    <location>
        <begin position="1343"/>
        <end position="1353"/>
    </location>
</feature>
<evidence type="ECO:0000256" key="1">
    <source>
        <dbReference type="ARBA" id="ARBA00004167"/>
    </source>
</evidence>
<name>W5M1P7_LEPOC</name>
<dbReference type="FunFam" id="2.60.40.10:FF:001377">
    <property type="entry name" value="Matrix remodeling associated 5"/>
    <property type="match status" value="1"/>
</dbReference>
<proteinExistence type="predicted"/>
<dbReference type="SMART" id="SM00408">
    <property type="entry name" value="IGc2"/>
    <property type="match status" value="12"/>
</dbReference>
<feature type="domain" description="Ig-like" evidence="15">
    <location>
        <begin position="1756"/>
        <end position="1847"/>
    </location>
</feature>
<dbReference type="GO" id="GO:0005576">
    <property type="term" value="C:extracellular region"/>
    <property type="evidence" value="ECO:0007669"/>
    <property type="project" value="UniProtKB-SubCell"/>
</dbReference>
<dbReference type="InterPro" id="IPR050467">
    <property type="entry name" value="LRFN"/>
</dbReference>
<feature type="region of interest" description="Disordered" evidence="13">
    <location>
        <begin position="683"/>
        <end position="767"/>
    </location>
</feature>
<evidence type="ECO:0000256" key="11">
    <source>
        <dbReference type="ARBA" id="ARBA00023180"/>
    </source>
</evidence>
<dbReference type="Gene3D" id="2.60.40.10">
    <property type="entry name" value="Immunoglobulins"/>
    <property type="match status" value="12"/>
</dbReference>
<feature type="region of interest" description="Disordered" evidence="13">
    <location>
        <begin position="1242"/>
        <end position="1469"/>
    </location>
</feature>
<keyword evidence="9" id="KW-0472">Membrane</keyword>
<evidence type="ECO:0000256" key="12">
    <source>
        <dbReference type="ARBA" id="ARBA00023319"/>
    </source>
</evidence>
<dbReference type="Gene3D" id="3.80.10.10">
    <property type="entry name" value="Ribonuclease Inhibitor"/>
    <property type="match status" value="2"/>
</dbReference>
<dbReference type="GO" id="GO:0016020">
    <property type="term" value="C:membrane"/>
    <property type="evidence" value="ECO:0007669"/>
    <property type="project" value="UniProtKB-SubCell"/>
</dbReference>
<dbReference type="InterPro" id="IPR003591">
    <property type="entry name" value="Leu-rich_rpt_typical-subtyp"/>
</dbReference>
<feature type="domain" description="Ig-like" evidence="15">
    <location>
        <begin position="1951"/>
        <end position="2049"/>
    </location>
</feature>
<evidence type="ECO:0000259" key="15">
    <source>
        <dbReference type="PROSITE" id="PS50835"/>
    </source>
</evidence>
<accession>W5M1P7</accession>
<feature type="domain" description="Ig-like" evidence="15">
    <location>
        <begin position="1558"/>
        <end position="1653"/>
    </location>
</feature>
<dbReference type="EMBL" id="AHAT01022480">
    <property type="status" value="NOT_ANNOTATED_CDS"/>
    <property type="molecule type" value="Genomic_DNA"/>
</dbReference>
<dbReference type="SMART" id="SM00369">
    <property type="entry name" value="LRR_TYP"/>
    <property type="match status" value="5"/>
</dbReference>
<organism evidence="16 17">
    <name type="scientific">Lepisosteus oculatus</name>
    <name type="common">Spotted gar</name>
    <dbReference type="NCBI Taxonomy" id="7918"/>
    <lineage>
        <taxon>Eukaryota</taxon>
        <taxon>Metazoa</taxon>
        <taxon>Chordata</taxon>
        <taxon>Craniata</taxon>
        <taxon>Vertebrata</taxon>
        <taxon>Euteleostomi</taxon>
        <taxon>Actinopterygii</taxon>
        <taxon>Neopterygii</taxon>
        <taxon>Holostei</taxon>
        <taxon>Semionotiformes</taxon>
        <taxon>Lepisosteidae</taxon>
        <taxon>Lepisosteus</taxon>
    </lineage>
</organism>
<dbReference type="SMART" id="SM00406">
    <property type="entry name" value="IGv"/>
    <property type="match status" value="4"/>
</dbReference>
<evidence type="ECO:0000256" key="4">
    <source>
        <dbReference type="ARBA" id="ARBA00022614"/>
    </source>
</evidence>
<keyword evidence="12" id="KW-0393">Immunoglobulin domain</keyword>
<feature type="domain" description="Ig-like" evidence="15">
    <location>
        <begin position="1855"/>
        <end position="1948"/>
    </location>
</feature>
<feature type="signal peptide" evidence="14">
    <location>
        <begin position="1"/>
        <end position="31"/>
    </location>
</feature>
<feature type="region of interest" description="Disordered" evidence="13">
    <location>
        <begin position="887"/>
        <end position="907"/>
    </location>
</feature>
<feature type="compositionally biased region" description="Low complexity" evidence="13">
    <location>
        <begin position="1358"/>
        <end position="1370"/>
    </location>
</feature>
<evidence type="ECO:0000256" key="14">
    <source>
        <dbReference type="SAM" id="SignalP"/>
    </source>
</evidence>
<dbReference type="Pfam" id="PF07679">
    <property type="entry name" value="I-set"/>
    <property type="match status" value="8"/>
</dbReference>
<dbReference type="PROSITE" id="PS50835">
    <property type="entry name" value="IG_LIKE"/>
    <property type="match status" value="12"/>
</dbReference>
<dbReference type="Ensembl" id="ENSLOCT00000002310.1">
    <property type="protein sequence ID" value="ENSLOCP00000002305.1"/>
    <property type="gene ID" value="ENSLOCG00000001996.1"/>
</dbReference>
<feature type="chain" id="PRO_5004865426" evidence="14">
    <location>
        <begin position="32"/>
        <end position="2537"/>
    </location>
</feature>
<evidence type="ECO:0000256" key="9">
    <source>
        <dbReference type="ARBA" id="ARBA00023136"/>
    </source>
</evidence>
<dbReference type="CDD" id="cd00096">
    <property type="entry name" value="Ig"/>
    <property type="match status" value="2"/>
</dbReference>
<feature type="domain" description="Ig-like" evidence="15">
    <location>
        <begin position="1658"/>
        <end position="1750"/>
    </location>
</feature>
<feature type="compositionally biased region" description="Low complexity" evidence="13">
    <location>
        <begin position="1291"/>
        <end position="1307"/>
    </location>
</feature>